<gene>
    <name evidence="3" type="ORF">SAMN05216252_12614</name>
</gene>
<dbReference type="PANTHER" id="PTHR43539">
    <property type="entry name" value="FLAVIN-BINDING MONOOXYGENASE-LIKE PROTEIN (AFU_ORTHOLOGUE AFUA_4G09220)"/>
    <property type="match status" value="1"/>
</dbReference>
<accession>A0A239MQL9</accession>
<dbReference type="EMBL" id="FZOF01000026">
    <property type="protein sequence ID" value="SNT44414.1"/>
    <property type="molecule type" value="Genomic_DNA"/>
</dbReference>
<dbReference type="InterPro" id="IPR036188">
    <property type="entry name" value="FAD/NAD-bd_sf"/>
</dbReference>
<evidence type="ECO:0000313" key="4">
    <source>
        <dbReference type="Proteomes" id="UP000198280"/>
    </source>
</evidence>
<proteinExistence type="predicted"/>
<organism evidence="3 4">
    <name type="scientific">Actinacidiphila glaucinigra</name>
    <dbReference type="NCBI Taxonomy" id="235986"/>
    <lineage>
        <taxon>Bacteria</taxon>
        <taxon>Bacillati</taxon>
        <taxon>Actinomycetota</taxon>
        <taxon>Actinomycetes</taxon>
        <taxon>Kitasatosporales</taxon>
        <taxon>Streptomycetaceae</taxon>
        <taxon>Actinacidiphila</taxon>
    </lineage>
</organism>
<evidence type="ECO:0000313" key="3">
    <source>
        <dbReference type="EMBL" id="SNT44414.1"/>
    </source>
</evidence>
<dbReference type="Pfam" id="PF07992">
    <property type="entry name" value="Pyr_redox_2"/>
    <property type="match status" value="1"/>
</dbReference>
<dbReference type="PRINTS" id="PR00368">
    <property type="entry name" value="FADPNR"/>
</dbReference>
<dbReference type="Proteomes" id="UP000198280">
    <property type="component" value="Unassembled WGS sequence"/>
</dbReference>
<dbReference type="SUPFAM" id="SSF51905">
    <property type="entry name" value="FAD/NAD(P)-binding domain"/>
    <property type="match status" value="1"/>
</dbReference>
<dbReference type="Gene3D" id="3.50.50.60">
    <property type="entry name" value="FAD/NAD(P)-binding domain"/>
    <property type="match status" value="1"/>
</dbReference>
<dbReference type="PANTHER" id="PTHR43539:SF91">
    <property type="entry name" value="FAD-DEPENDENT URATE HYDROXYLASE"/>
    <property type="match status" value="1"/>
</dbReference>
<dbReference type="PRINTS" id="PR00411">
    <property type="entry name" value="PNDRDTASEI"/>
</dbReference>
<keyword evidence="1" id="KW-0560">Oxidoreductase</keyword>
<protein>
    <submittedName>
        <fullName evidence="3">Predicted flavoprotein CzcO associated with the cation diffusion facilitator CzcD</fullName>
    </submittedName>
</protein>
<name>A0A239MQL9_9ACTN</name>
<feature type="domain" description="FAD/NAD(P)-binding" evidence="2">
    <location>
        <begin position="3"/>
        <end position="345"/>
    </location>
</feature>
<evidence type="ECO:0000259" key="2">
    <source>
        <dbReference type="Pfam" id="PF07992"/>
    </source>
</evidence>
<reference evidence="3 4" key="1">
    <citation type="submission" date="2017-06" db="EMBL/GenBank/DDBJ databases">
        <authorList>
            <person name="Kim H.J."/>
            <person name="Triplett B.A."/>
        </authorList>
    </citation>
    <scope>NUCLEOTIDE SEQUENCE [LARGE SCALE GENOMIC DNA]</scope>
    <source>
        <strain evidence="3 4">CGMCC 4.1858</strain>
    </source>
</reference>
<sequence length="378" mass="41383">MPMLIIGGGPFALSAAALAGDRGVDAVVVGRPMGFWSEHMPQGMLLRSGIDWHLDATGVCTLEAYLRERALSPKEVDPIPVELFREYADWFRRAKGITLRQDLVTRLTHRDGTFHAELDSGERIRADVVVAAPGISYFTRLPDWGGSIPSGRASHSCDLVRFDALSGQRVLIVGGRQSAYEWAALIGEHGAARVDVVHRHPMPRFASVSWTFFDDYLEATMRGSGWWRRLPVPVREAILARCWEAGRGTLEPWLPARLDAAGVRIWPETAVVLAEPTVDGGPVRITMSNTQSLTVDQVIFATGYAAELARVPFLADLVERIKMRNGSPVLDEALQSTVPGLYLTGFSATQDFGPFFGFVKAAPASAALIMRDMLARTG</sequence>
<keyword evidence="4" id="KW-1185">Reference proteome</keyword>
<evidence type="ECO:0000256" key="1">
    <source>
        <dbReference type="ARBA" id="ARBA00023002"/>
    </source>
</evidence>
<dbReference type="AlphaFoldDB" id="A0A239MQL9"/>
<dbReference type="InterPro" id="IPR050982">
    <property type="entry name" value="Auxin_biosynth/cation_transpt"/>
</dbReference>
<dbReference type="GO" id="GO:0004497">
    <property type="term" value="F:monooxygenase activity"/>
    <property type="evidence" value="ECO:0007669"/>
    <property type="project" value="TreeGrafter"/>
</dbReference>
<dbReference type="GO" id="GO:0050660">
    <property type="term" value="F:flavin adenine dinucleotide binding"/>
    <property type="evidence" value="ECO:0007669"/>
    <property type="project" value="TreeGrafter"/>
</dbReference>
<dbReference type="InterPro" id="IPR023753">
    <property type="entry name" value="FAD/NAD-binding_dom"/>
</dbReference>